<reference evidence="2" key="1">
    <citation type="journal article" date="2021" name="Nat. Microbiol.">
        <title>Cocultivation of an ultrasmall environmental parasitic bacterium with lytic ability against bacteria associated with wastewater foams.</title>
        <authorList>
            <person name="Batinovic S."/>
            <person name="Rose J.J.A."/>
            <person name="Ratcliffe J."/>
            <person name="Seviour R.J."/>
            <person name="Petrovski S."/>
        </authorList>
    </citation>
    <scope>NUCLEOTIDE SEQUENCE</scope>
    <source>
        <strain evidence="2">JR1</strain>
    </source>
</reference>
<keyword evidence="3" id="KW-1185">Reference proteome</keyword>
<keyword evidence="1" id="KW-0472">Membrane</keyword>
<organism evidence="2 3">
    <name type="scientific">Candidatus Mycosynbacter amalyticus</name>
    <dbReference type="NCBI Taxonomy" id="2665156"/>
    <lineage>
        <taxon>Bacteria</taxon>
        <taxon>Candidatus Saccharimonadota</taxon>
        <taxon>Candidatus Saccharimonadota incertae sedis</taxon>
        <taxon>Candidatus Mycosynbacter</taxon>
    </lineage>
</organism>
<evidence type="ECO:0000313" key="3">
    <source>
        <dbReference type="Proteomes" id="UP001059824"/>
    </source>
</evidence>
<keyword evidence="1" id="KW-1133">Transmembrane helix</keyword>
<dbReference type="RefSeq" id="WP_260764351.1">
    <property type="nucleotide sequence ID" value="NZ_CP045921.1"/>
</dbReference>
<proteinExistence type="predicted"/>
<feature type="transmembrane region" description="Helical" evidence="1">
    <location>
        <begin position="25"/>
        <end position="45"/>
    </location>
</feature>
<dbReference type="AlphaFoldDB" id="A0A857MNV5"/>
<protein>
    <submittedName>
        <fullName evidence="2">Uncharacterized protein</fullName>
    </submittedName>
</protein>
<dbReference type="KEGG" id="mama:GII36_02965"/>
<evidence type="ECO:0000313" key="2">
    <source>
        <dbReference type="EMBL" id="QHN42801.1"/>
    </source>
</evidence>
<feature type="transmembrane region" description="Helical" evidence="1">
    <location>
        <begin position="51"/>
        <end position="78"/>
    </location>
</feature>
<accession>A0A857MNV5</accession>
<dbReference type="Proteomes" id="UP001059824">
    <property type="component" value="Chromosome"/>
</dbReference>
<evidence type="ECO:0000256" key="1">
    <source>
        <dbReference type="SAM" id="Phobius"/>
    </source>
</evidence>
<gene>
    <name evidence="2" type="ORF">GII36_02965</name>
</gene>
<dbReference type="EMBL" id="CP045921">
    <property type="protein sequence ID" value="QHN42801.1"/>
    <property type="molecule type" value="Genomic_DNA"/>
</dbReference>
<sequence>MAKTFHTSLLRWDESYDTRQKLQHGYAASAAILILAAGIVGLINYDLGQRILLVAFVCVAVFILNAVAWALLQSFILLPLDAHRAAQKQTRTPRKK</sequence>
<name>A0A857MNV5_9BACT</name>
<keyword evidence="1" id="KW-0812">Transmembrane</keyword>